<evidence type="ECO:0000313" key="2">
    <source>
        <dbReference type="Proteomes" id="UP000240325"/>
    </source>
</evidence>
<evidence type="ECO:0000313" key="1">
    <source>
        <dbReference type="EMBL" id="ATZ80365.1"/>
    </source>
</evidence>
<dbReference type="PANTHER" id="PTHR43106">
    <property type="entry name" value="DEHYDROGENASE-RELATED"/>
    <property type="match status" value="1"/>
</dbReference>
<dbReference type="EMBL" id="MF782455">
    <property type="protein sequence ID" value="ATZ80365.1"/>
    <property type="molecule type" value="Genomic_DNA"/>
</dbReference>
<reference evidence="1" key="1">
    <citation type="journal article" date="2017" name="Elife">
        <title>The kinetoplastid-infecting Bodo saltans virus (BsV), a window into the most abundant giant viruses in the sea.</title>
        <authorList>
            <person name="Deeg C.M."/>
            <person name="Chow C.-E.T."/>
            <person name="Suttle C.A."/>
        </authorList>
    </citation>
    <scope>NUCLEOTIDE SEQUENCE</scope>
    <source>
        <strain evidence="1">NG1</strain>
    </source>
</reference>
<sequence>MYRQIYQSFRIYHMEHYDIVVIGLGPAGLAFLSSYSGDKRILAVDSGDILSKRDRYDEVSAINGVGGAGLYSDGKFSFFPSGTELWKIDDMKNHMETIKQLFAQFGVSEIMENTDENTNGGNVNIEGWILKQYFSFRIDLETRIKIIENLFDKIKNKCNVVIKMQTNVLSIMNGNVINLASNGGITEEIQASKIIMAGGRFFPLLTKNLPNVFRRIEFGTRIYGSSDTKFYTQFNLLDPKLILREGDIEFRSFCWCKNGEMVLTNYNGIKTYSGRADISLTNESNFGFNMRFHNDSQELFKEMFMEPFDLTFEELKEKSKTNNLLQLYIKGIEKLSHVTGNDVFNMRFKGPTIEGVGYYPQLEPKSLKIVDNDIWTLGDTTGIFRGLVPAMISGYYLADIFD</sequence>
<protein>
    <submittedName>
        <fullName evidence="1">FAD-dependent dehydrogenase</fullName>
    </submittedName>
</protein>
<keyword evidence="2" id="KW-1185">Reference proteome</keyword>
<dbReference type="InterPro" id="IPR036188">
    <property type="entry name" value="FAD/NAD-bd_sf"/>
</dbReference>
<name>A0A2H4UU67_9VIRU</name>
<accession>A0A2H4UU67</accession>
<organism evidence="1">
    <name type="scientific">Bodo saltans virus</name>
    <dbReference type="NCBI Taxonomy" id="2024608"/>
    <lineage>
        <taxon>Viruses</taxon>
        <taxon>Varidnaviria</taxon>
        <taxon>Bamfordvirae</taxon>
        <taxon>Nucleocytoviricota</taxon>
        <taxon>Megaviricetes</taxon>
        <taxon>Imitervirales</taxon>
        <taxon>Mimiviridae</taxon>
        <taxon>Klosneuvirinae</taxon>
        <taxon>Theiavirus</taxon>
        <taxon>Theiavirus salishense</taxon>
    </lineage>
</organism>
<proteinExistence type="predicted"/>
<dbReference type="PANTHER" id="PTHR43106:SF1">
    <property type="entry name" value="DEHYDROGENASE-RELATED"/>
    <property type="match status" value="1"/>
</dbReference>
<dbReference type="Proteomes" id="UP000240325">
    <property type="component" value="Segment"/>
</dbReference>
<dbReference type="SUPFAM" id="SSF51905">
    <property type="entry name" value="FAD/NAD(P)-binding domain"/>
    <property type="match status" value="1"/>
</dbReference>
<gene>
    <name evidence="1" type="ORF">BMW23_0307</name>
</gene>